<feature type="signal peptide" evidence="2">
    <location>
        <begin position="1"/>
        <end position="21"/>
    </location>
</feature>
<dbReference type="Proteomes" id="UP001583193">
    <property type="component" value="Unassembled WGS sequence"/>
</dbReference>
<reference evidence="3 4" key="1">
    <citation type="journal article" date="2024" name="IMA Fungus">
        <title>IMA Genome - F19 : A genome assembly and annotation guide to empower mycologists, including annotated draft genome sequences of Ceratocystis pirilliformis, Diaporthe australafricana, Fusarium ophioides, Paecilomyces lecythidis, and Sporothrix stenoceras.</title>
        <authorList>
            <person name="Aylward J."/>
            <person name="Wilson A.M."/>
            <person name="Visagie C.M."/>
            <person name="Spraker J."/>
            <person name="Barnes I."/>
            <person name="Buitendag C."/>
            <person name="Ceriani C."/>
            <person name="Del Mar Angel L."/>
            <person name="du Plessis D."/>
            <person name="Fuchs T."/>
            <person name="Gasser K."/>
            <person name="Kramer D."/>
            <person name="Li W."/>
            <person name="Munsamy K."/>
            <person name="Piso A."/>
            <person name="Price J.L."/>
            <person name="Sonnekus B."/>
            <person name="Thomas C."/>
            <person name="van der Nest A."/>
            <person name="van Dijk A."/>
            <person name="van Heerden A."/>
            <person name="van Vuuren N."/>
            <person name="Yilmaz N."/>
            <person name="Duong T.A."/>
            <person name="van der Merwe N.A."/>
            <person name="Wingfield M.J."/>
            <person name="Wingfield B.D."/>
        </authorList>
    </citation>
    <scope>NUCLEOTIDE SEQUENCE [LARGE SCALE GENOMIC DNA]</scope>
    <source>
        <strain evidence="3 4">CMW 18167</strain>
    </source>
</reference>
<evidence type="ECO:0000313" key="4">
    <source>
        <dbReference type="Proteomes" id="UP001583193"/>
    </source>
</evidence>
<evidence type="ECO:0000256" key="1">
    <source>
        <dbReference type="SAM" id="MobiDB-lite"/>
    </source>
</evidence>
<protein>
    <submittedName>
        <fullName evidence="3">Uncharacterized protein</fullName>
    </submittedName>
</protein>
<feature type="chain" id="PRO_5045243510" evidence="2">
    <location>
        <begin position="22"/>
        <end position="133"/>
    </location>
</feature>
<organism evidence="3 4">
    <name type="scientific">Paecilomyces lecythidis</name>
    <dbReference type="NCBI Taxonomy" id="3004212"/>
    <lineage>
        <taxon>Eukaryota</taxon>
        <taxon>Fungi</taxon>
        <taxon>Dikarya</taxon>
        <taxon>Ascomycota</taxon>
        <taxon>Pezizomycotina</taxon>
        <taxon>Eurotiomycetes</taxon>
        <taxon>Eurotiomycetidae</taxon>
        <taxon>Eurotiales</taxon>
        <taxon>Thermoascaceae</taxon>
        <taxon>Paecilomyces</taxon>
    </lineage>
</organism>
<evidence type="ECO:0000256" key="2">
    <source>
        <dbReference type="SAM" id="SignalP"/>
    </source>
</evidence>
<feature type="region of interest" description="Disordered" evidence="1">
    <location>
        <begin position="104"/>
        <end position="133"/>
    </location>
</feature>
<accession>A0ABR3YB58</accession>
<feature type="region of interest" description="Disordered" evidence="1">
    <location>
        <begin position="29"/>
        <end position="50"/>
    </location>
</feature>
<dbReference type="PANTHER" id="PTHR35180:SF4">
    <property type="entry name" value="PROTEIN CBG06219"/>
    <property type="match status" value="1"/>
</dbReference>
<comment type="caution">
    <text evidence="3">The sequence shown here is derived from an EMBL/GenBank/DDBJ whole genome shotgun (WGS) entry which is preliminary data.</text>
</comment>
<dbReference type="PANTHER" id="PTHR35180">
    <property type="entry name" value="PROTEIN CBG06219"/>
    <property type="match status" value="1"/>
</dbReference>
<dbReference type="EMBL" id="JAVDPF010000002">
    <property type="protein sequence ID" value="KAL1885546.1"/>
    <property type="molecule type" value="Genomic_DNA"/>
</dbReference>
<gene>
    <name evidence="3" type="ORF">Plec18167_001040</name>
</gene>
<evidence type="ECO:0000313" key="3">
    <source>
        <dbReference type="EMBL" id="KAL1885546.1"/>
    </source>
</evidence>
<keyword evidence="4" id="KW-1185">Reference proteome</keyword>
<feature type="compositionally biased region" description="Basic and acidic residues" evidence="1">
    <location>
        <begin position="109"/>
        <end position="127"/>
    </location>
</feature>
<sequence length="133" mass="14671">MHFINLLLFTASLTGVSTTVAHPTNNFTIRADDASDQSWPKKPASPPANPPGLEDCYWAGHWPFCMPKCGYGYKKVKQDECGDGHCCWMGKKSLCCVIPPPAKAPGGDDGSRGDHDHDNDNYHYHDGNEDDDY</sequence>
<keyword evidence="2" id="KW-0732">Signal</keyword>
<proteinExistence type="predicted"/>
<name>A0ABR3YB58_9EURO</name>